<organism evidence="1 2">
    <name type="scientific">Polymorphospora rubra</name>
    <dbReference type="NCBI Taxonomy" id="338584"/>
    <lineage>
        <taxon>Bacteria</taxon>
        <taxon>Bacillati</taxon>
        <taxon>Actinomycetota</taxon>
        <taxon>Actinomycetes</taxon>
        <taxon>Micromonosporales</taxon>
        <taxon>Micromonosporaceae</taxon>
        <taxon>Polymorphospora</taxon>
    </lineage>
</organism>
<dbReference type="EMBL" id="AP023359">
    <property type="protein sequence ID" value="BCJ66255.1"/>
    <property type="molecule type" value="Genomic_DNA"/>
</dbReference>
<accession>A0A810N440</accession>
<dbReference type="AlphaFoldDB" id="A0A810N440"/>
<gene>
    <name evidence="1" type="ORF">Prubr_32760</name>
</gene>
<reference evidence="1" key="1">
    <citation type="submission" date="2020-08" db="EMBL/GenBank/DDBJ databases">
        <title>Whole genome shotgun sequence of Polymorphospora rubra NBRC 101157.</title>
        <authorList>
            <person name="Komaki H."/>
            <person name="Tamura T."/>
        </authorList>
    </citation>
    <scope>NUCLEOTIDE SEQUENCE</scope>
    <source>
        <strain evidence="1">NBRC 101157</strain>
    </source>
</reference>
<name>A0A810N440_9ACTN</name>
<sequence>MGPFEVFLMPDPHPEVGYLDNLAGRIYVEPRTGWEDANQKGRLLIQRKP</sequence>
<keyword evidence="2" id="KW-1185">Reference proteome</keyword>
<evidence type="ECO:0000313" key="2">
    <source>
        <dbReference type="Proteomes" id="UP000680866"/>
    </source>
</evidence>
<protein>
    <submittedName>
        <fullName evidence="1">Uncharacterized protein</fullName>
    </submittedName>
</protein>
<dbReference type="Proteomes" id="UP000680866">
    <property type="component" value="Chromosome"/>
</dbReference>
<dbReference type="KEGG" id="pry:Prubr_32760"/>
<proteinExistence type="predicted"/>
<evidence type="ECO:0000313" key="1">
    <source>
        <dbReference type="EMBL" id="BCJ66255.1"/>
    </source>
</evidence>